<sequence length="192" mass="21924">MRFVNGYIMGCLHLFLILEFNLLSMSIRRPCFCRLMNQADEVILSIRSDDVCKLWGVDKGPTNVMIQTEDGQVFNVSLSESKGNLFFFHGWSNVVIHLRLTKGCLVVFNPVDSTTFKVTYFLDGVSGSSFWTYLLPPSSQFYVIPECILPKIYDYSSNDIISTVIIDNKTFNVIIEMVDGKVGFTMFYCKLK</sequence>
<dbReference type="Gramene" id="mRNA:HanXRQr2_Chr14g0619981">
    <property type="protein sequence ID" value="mRNA:HanXRQr2_Chr14g0619981"/>
    <property type="gene ID" value="HanXRQr2_Chr14g0619981"/>
</dbReference>
<evidence type="ECO:0000256" key="4">
    <source>
        <dbReference type="ARBA" id="ARBA00023163"/>
    </source>
</evidence>
<dbReference type="InterPro" id="IPR015300">
    <property type="entry name" value="DNA-bd_pseudobarrel_sf"/>
</dbReference>
<dbReference type="GO" id="GO:0005634">
    <property type="term" value="C:nucleus"/>
    <property type="evidence" value="ECO:0007669"/>
    <property type="project" value="UniProtKB-SubCell"/>
</dbReference>
<dbReference type="InterPro" id="IPR050655">
    <property type="entry name" value="Plant_B3_domain"/>
</dbReference>
<organism evidence="7 8">
    <name type="scientific">Helianthus annuus</name>
    <name type="common">Common sunflower</name>
    <dbReference type="NCBI Taxonomy" id="4232"/>
    <lineage>
        <taxon>Eukaryota</taxon>
        <taxon>Viridiplantae</taxon>
        <taxon>Streptophyta</taxon>
        <taxon>Embryophyta</taxon>
        <taxon>Tracheophyta</taxon>
        <taxon>Spermatophyta</taxon>
        <taxon>Magnoliopsida</taxon>
        <taxon>eudicotyledons</taxon>
        <taxon>Gunneridae</taxon>
        <taxon>Pentapetalae</taxon>
        <taxon>asterids</taxon>
        <taxon>campanulids</taxon>
        <taxon>Asterales</taxon>
        <taxon>Asteraceae</taxon>
        <taxon>Asteroideae</taxon>
        <taxon>Heliantheae alliance</taxon>
        <taxon>Heliantheae</taxon>
        <taxon>Helianthus</taxon>
    </lineage>
</organism>
<feature type="chain" id="PRO_5039936253" evidence="6">
    <location>
        <begin position="27"/>
        <end position="192"/>
    </location>
</feature>
<comment type="subcellular location">
    <subcellularLocation>
        <location evidence="1">Nucleus</location>
    </subcellularLocation>
</comment>
<proteinExistence type="predicted"/>
<evidence type="ECO:0000256" key="2">
    <source>
        <dbReference type="ARBA" id="ARBA00023015"/>
    </source>
</evidence>
<dbReference type="EMBL" id="MNCJ02000329">
    <property type="protein sequence ID" value="KAF5767063.1"/>
    <property type="molecule type" value="Genomic_DNA"/>
</dbReference>
<keyword evidence="8" id="KW-1185">Reference proteome</keyword>
<accession>A0A9K3E6I9</accession>
<keyword evidence="5" id="KW-0539">Nucleus</keyword>
<keyword evidence="3" id="KW-0238">DNA-binding</keyword>
<dbReference type="Proteomes" id="UP000215914">
    <property type="component" value="Unassembled WGS sequence"/>
</dbReference>
<name>A0A9K3E6I9_HELAN</name>
<dbReference type="GO" id="GO:0003677">
    <property type="term" value="F:DNA binding"/>
    <property type="evidence" value="ECO:0007669"/>
    <property type="project" value="UniProtKB-KW"/>
</dbReference>
<evidence type="ECO:0000256" key="6">
    <source>
        <dbReference type="SAM" id="SignalP"/>
    </source>
</evidence>
<protein>
    <submittedName>
        <fullName evidence="7">Transcription factor B3-Domain family</fullName>
    </submittedName>
</protein>
<dbReference type="PANTHER" id="PTHR31920">
    <property type="entry name" value="B3 DOMAIN-CONTAINING"/>
    <property type="match status" value="1"/>
</dbReference>
<dbReference type="SUPFAM" id="SSF101936">
    <property type="entry name" value="DNA-binding pseudobarrel domain"/>
    <property type="match status" value="1"/>
</dbReference>
<dbReference type="Gene3D" id="2.40.330.10">
    <property type="entry name" value="DNA-binding pseudobarrel domain"/>
    <property type="match status" value="1"/>
</dbReference>
<reference evidence="7" key="2">
    <citation type="submission" date="2020-06" db="EMBL/GenBank/DDBJ databases">
        <title>Helianthus annuus Genome sequencing and assembly Release 2.</title>
        <authorList>
            <person name="Gouzy J."/>
            <person name="Langlade N."/>
            <person name="Munos S."/>
        </authorList>
    </citation>
    <scope>NUCLEOTIDE SEQUENCE</scope>
    <source>
        <tissue evidence="7">Leaves</tissue>
    </source>
</reference>
<evidence type="ECO:0000256" key="5">
    <source>
        <dbReference type="ARBA" id="ARBA00023242"/>
    </source>
</evidence>
<reference evidence="7" key="1">
    <citation type="journal article" date="2017" name="Nature">
        <title>The sunflower genome provides insights into oil metabolism, flowering and Asterid evolution.</title>
        <authorList>
            <person name="Badouin H."/>
            <person name="Gouzy J."/>
            <person name="Grassa C.J."/>
            <person name="Murat F."/>
            <person name="Staton S.E."/>
            <person name="Cottret L."/>
            <person name="Lelandais-Briere C."/>
            <person name="Owens G.L."/>
            <person name="Carrere S."/>
            <person name="Mayjonade B."/>
            <person name="Legrand L."/>
            <person name="Gill N."/>
            <person name="Kane N.C."/>
            <person name="Bowers J.E."/>
            <person name="Hubner S."/>
            <person name="Bellec A."/>
            <person name="Berard A."/>
            <person name="Berges H."/>
            <person name="Blanchet N."/>
            <person name="Boniface M.C."/>
            <person name="Brunel D."/>
            <person name="Catrice O."/>
            <person name="Chaidir N."/>
            <person name="Claudel C."/>
            <person name="Donnadieu C."/>
            <person name="Faraut T."/>
            <person name="Fievet G."/>
            <person name="Helmstetter N."/>
            <person name="King M."/>
            <person name="Knapp S.J."/>
            <person name="Lai Z."/>
            <person name="Le Paslier M.C."/>
            <person name="Lippi Y."/>
            <person name="Lorenzon L."/>
            <person name="Mandel J.R."/>
            <person name="Marage G."/>
            <person name="Marchand G."/>
            <person name="Marquand E."/>
            <person name="Bret-Mestries E."/>
            <person name="Morien E."/>
            <person name="Nambeesan S."/>
            <person name="Nguyen T."/>
            <person name="Pegot-Espagnet P."/>
            <person name="Pouilly N."/>
            <person name="Raftis F."/>
            <person name="Sallet E."/>
            <person name="Schiex T."/>
            <person name="Thomas J."/>
            <person name="Vandecasteele C."/>
            <person name="Vares D."/>
            <person name="Vear F."/>
            <person name="Vautrin S."/>
            <person name="Crespi M."/>
            <person name="Mangin B."/>
            <person name="Burke J.M."/>
            <person name="Salse J."/>
            <person name="Munos S."/>
            <person name="Vincourt P."/>
            <person name="Rieseberg L.H."/>
            <person name="Langlade N.B."/>
        </authorList>
    </citation>
    <scope>NUCLEOTIDE SEQUENCE</scope>
    <source>
        <tissue evidence="7">Leaves</tissue>
    </source>
</reference>
<comment type="caution">
    <text evidence="7">The sequence shown here is derived from an EMBL/GenBank/DDBJ whole genome shotgun (WGS) entry which is preliminary data.</text>
</comment>
<keyword evidence="6" id="KW-0732">Signal</keyword>
<evidence type="ECO:0000256" key="1">
    <source>
        <dbReference type="ARBA" id="ARBA00004123"/>
    </source>
</evidence>
<gene>
    <name evidence="7" type="ORF">HanXRQr2_Chr14g0619981</name>
</gene>
<evidence type="ECO:0000313" key="7">
    <source>
        <dbReference type="EMBL" id="KAF5767063.1"/>
    </source>
</evidence>
<keyword evidence="4" id="KW-0804">Transcription</keyword>
<keyword evidence="2" id="KW-0805">Transcription regulation</keyword>
<dbReference type="AlphaFoldDB" id="A0A9K3E6I9"/>
<dbReference type="PANTHER" id="PTHR31920:SF37">
    <property type="entry name" value="B3 DOMAIN-CONTAINING TRANSCRIPTION FACTOR VRN1"/>
    <property type="match status" value="1"/>
</dbReference>
<evidence type="ECO:0000313" key="8">
    <source>
        <dbReference type="Proteomes" id="UP000215914"/>
    </source>
</evidence>
<evidence type="ECO:0000256" key="3">
    <source>
        <dbReference type="ARBA" id="ARBA00023125"/>
    </source>
</evidence>
<feature type="signal peptide" evidence="6">
    <location>
        <begin position="1"/>
        <end position="26"/>
    </location>
</feature>